<evidence type="ECO:0000256" key="1">
    <source>
        <dbReference type="ARBA" id="ARBA00007228"/>
    </source>
</evidence>
<evidence type="ECO:0000313" key="6">
    <source>
        <dbReference type="Proteomes" id="UP000036873"/>
    </source>
</evidence>
<comment type="similarity">
    <text evidence="1">Belongs to the class IV-like SAM-binding methyltransferase superfamily. RNA methyltransferase TrmH family.</text>
</comment>
<dbReference type="Gene3D" id="3.30.1330.30">
    <property type="match status" value="1"/>
</dbReference>
<dbReference type="InterPro" id="IPR013123">
    <property type="entry name" value="SpoU_subst-bd"/>
</dbReference>
<protein>
    <recommendedName>
        <fullName evidence="4">RNA 2-O ribose methyltransferase substrate binding domain-containing protein</fullName>
    </recommendedName>
</protein>
<dbReference type="PANTHER" id="PTHR43191">
    <property type="entry name" value="RRNA METHYLTRANSFERASE 3"/>
    <property type="match status" value="1"/>
</dbReference>
<keyword evidence="3" id="KW-0808">Transferase</keyword>
<sequence length="280" mass="31577">MKSINYPEKTINKLESSIISSRNNEKLKYLRKLRTKSFRDSENLFYTEGTKLFSEALQSNLVFRQIFLTNEWYASQNDDTKDSIAFLTTIGVSVFMVDTEIFNSISTLHQSEGIICIIRKIEFKQTDYTSYIFLDDVQDPYNVGTIIRTADAAGIDCVITSMKTADIYNEKVLRGSMGSVFHIPVHQVASLPEYALTLKKSNVKIIGTSLNGESLWQRQPINKPFGIVMGNESQGMTLEMAELCDILLKIPILGSAESLNVSTAAGIIMYDILRDNYLTE</sequence>
<evidence type="ECO:0000256" key="3">
    <source>
        <dbReference type="ARBA" id="ARBA00022679"/>
    </source>
</evidence>
<evidence type="ECO:0000313" key="5">
    <source>
        <dbReference type="EMBL" id="KNZ40987.1"/>
    </source>
</evidence>
<organism evidence="5 6">
    <name type="scientific">Acetobacterium bakii</name>
    <dbReference type="NCBI Taxonomy" id="52689"/>
    <lineage>
        <taxon>Bacteria</taxon>
        <taxon>Bacillati</taxon>
        <taxon>Bacillota</taxon>
        <taxon>Clostridia</taxon>
        <taxon>Eubacteriales</taxon>
        <taxon>Eubacteriaceae</taxon>
        <taxon>Acetobacterium</taxon>
    </lineage>
</organism>
<dbReference type="CDD" id="cd18095">
    <property type="entry name" value="SpoU-like_rRNA-MTase"/>
    <property type="match status" value="1"/>
</dbReference>
<reference evidence="6" key="1">
    <citation type="submission" date="2015-07" db="EMBL/GenBank/DDBJ databases">
        <title>Draft genome sequence of Acetobacterium bakii DSM 8293, a potential psychrophilic chemical producer through syngas fermentation.</title>
        <authorList>
            <person name="Song Y."/>
            <person name="Hwang S."/>
            <person name="Cho B.-K."/>
        </authorList>
    </citation>
    <scope>NUCLEOTIDE SEQUENCE [LARGE SCALE GENOMIC DNA]</scope>
    <source>
        <strain evidence="6">DSM 8239</strain>
    </source>
</reference>
<dbReference type="GO" id="GO:0006396">
    <property type="term" value="P:RNA processing"/>
    <property type="evidence" value="ECO:0007669"/>
    <property type="project" value="InterPro"/>
</dbReference>
<dbReference type="Proteomes" id="UP000036873">
    <property type="component" value="Unassembled WGS sequence"/>
</dbReference>
<dbReference type="PANTHER" id="PTHR43191:SF2">
    <property type="entry name" value="RRNA METHYLTRANSFERASE 3, MITOCHONDRIAL"/>
    <property type="match status" value="1"/>
</dbReference>
<dbReference type="GO" id="GO:0003723">
    <property type="term" value="F:RNA binding"/>
    <property type="evidence" value="ECO:0007669"/>
    <property type="project" value="InterPro"/>
</dbReference>
<dbReference type="InterPro" id="IPR053888">
    <property type="entry name" value="MRM3-like_sub_bind"/>
</dbReference>
<feature type="domain" description="RNA 2-O ribose methyltransferase substrate binding" evidence="4">
    <location>
        <begin position="46"/>
        <end position="124"/>
    </location>
</feature>
<dbReference type="GO" id="GO:0005737">
    <property type="term" value="C:cytoplasm"/>
    <property type="evidence" value="ECO:0007669"/>
    <property type="project" value="UniProtKB-ARBA"/>
</dbReference>
<keyword evidence="6" id="KW-1185">Reference proteome</keyword>
<accession>A0A0L6TY42</accession>
<dbReference type="Pfam" id="PF00588">
    <property type="entry name" value="SpoU_methylase"/>
    <property type="match status" value="1"/>
</dbReference>
<proteinExistence type="inferred from homology"/>
<dbReference type="InterPro" id="IPR051259">
    <property type="entry name" value="rRNA_Methyltransferase"/>
</dbReference>
<dbReference type="InterPro" id="IPR029026">
    <property type="entry name" value="tRNA_m1G_MTases_N"/>
</dbReference>
<evidence type="ECO:0000256" key="2">
    <source>
        <dbReference type="ARBA" id="ARBA00022603"/>
    </source>
</evidence>
<dbReference type="InterPro" id="IPR001537">
    <property type="entry name" value="SpoU_MeTrfase"/>
</dbReference>
<dbReference type="InterPro" id="IPR029028">
    <property type="entry name" value="Alpha/beta_knot_MTases"/>
</dbReference>
<name>A0A0L6TY42_9FIRM</name>
<dbReference type="SUPFAM" id="SSF75217">
    <property type="entry name" value="alpha/beta knot"/>
    <property type="match status" value="1"/>
</dbReference>
<dbReference type="GO" id="GO:0032259">
    <property type="term" value="P:methylation"/>
    <property type="evidence" value="ECO:0007669"/>
    <property type="project" value="UniProtKB-KW"/>
</dbReference>
<dbReference type="AlphaFoldDB" id="A0A0L6TY42"/>
<dbReference type="InterPro" id="IPR029064">
    <property type="entry name" value="Ribosomal_eL30-like_sf"/>
</dbReference>
<dbReference type="SMART" id="SM00967">
    <property type="entry name" value="SpoU_sub_bind"/>
    <property type="match status" value="1"/>
</dbReference>
<dbReference type="Pfam" id="PF22435">
    <property type="entry name" value="MRM3-like_sub_bind"/>
    <property type="match status" value="1"/>
</dbReference>
<dbReference type="EMBL" id="LGYO01000040">
    <property type="protein sequence ID" value="KNZ40987.1"/>
    <property type="molecule type" value="Genomic_DNA"/>
</dbReference>
<evidence type="ECO:0000259" key="4">
    <source>
        <dbReference type="SMART" id="SM00967"/>
    </source>
</evidence>
<comment type="caution">
    <text evidence="5">The sequence shown here is derived from an EMBL/GenBank/DDBJ whole genome shotgun (WGS) entry which is preliminary data.</text>
</comment>
<gene>
    <name evidence="5" type="ORF">AKG39_14885</name>
</gene>
<dbReference type="GO" id="GO:0008173">
    <property type="term" value="F:RNA methyltransferase activity"/>
    <property type="evidence" value="ECO:0007669"/>
    <property type="project" value="InterPro"/>
</dbReference>
<dbReference type="PATRIC" id="fig|52689.4.peg.2494"/>
<dbReference type="SUPFAM" id="SSF55315">
    <property type="entry name" value="L30e-like"/>
    <property type="match status" value="1"/>
</dbReference>
<dbReference type="OrthoDB" id="9794400at2"/>
<keyword evidence="2" id="KW-0489">Methyltransferase</keyword>
<dbReference type="Gene3D" id="3.40.1280.10">
    <property type="match status" value="1"/>
</dbReference>
<dbReference type="STRING" id="52689.AKG39_14885"/>
<dbReference type="RefSeq" id="WP_050741195.1">
    <property type="nucleotide sequence ID" value="NZ_LGYO01000040.1"/>
</dbReference>